<feature type="signal peptide" evidence="1">
    <location>
        <begin position="1"/>
        <end position="15"/>
    </location>
</feature>
<gene>
    <name evidence="2" type="ORF">CC80DRAFT_495402</name>
</gene>
<organism evidence="2 3">
    <name type="scientific">Byssothecium circinans</name>
    <dbReference type="NCBI Taxonomy" id="147558"/>
    <lineage>
        <taxon>Eukaryota</taxon>
        <taxon>Fungi</taxon>
        <taxon>Dikarya</taxon>
        <taxon>Ascomycota</taxon>
        <taxon>Pezizomycotina</taxon>
        <taxon>Dothideomycetes</taxon>
        <taxon>Pleosporomycetidae</taxon>
        <taxon>Pleosporales</taxon>
        <taxon>Massarineae</taxon>
        <taxon>Massarinaceae</taxon>
        <taxon>Byssothecium</taxon>
    </lineage>
</organism>
<reference evidence="2" key="1">
    <citation type="journal article" date="2020" name="Stud. Mycol.">
        <title>101 Dothideomycetes genomes: a test case for predicting lifestyles and emergence of pathogens.</title>
        <authorList>
            <person name="Haridas S."/>
            <person name="Albert R."/>
            <person name="Binder M."/>
            <person name="Bloem J."/>
            <person name="Labutti K."/>
            <person name="Salamov A."/>
            <person name="Andreopoulos B."/>
            <person name="Baker S."/>
            <person name="Barry K."/>
            <person name="Bills G."/>
            <person name="Bluhm B."/>
            <person name="Cannon C."/>
            <person name="Castanera R."/>
            <person name="Culley D."/>
            <person name="Daum C."/>
            <person name="Ezra D."/>
            <person name="Gonzalez J."/>
            <person name="Henrissat B."/>
            <person name="Kuo A."/>
            <person name="Liang C."/>
            <person name="Lipzen A."/>
            <person name="Lutzoni F."/>
            <person name="Magnuson J."/>
            <person name="Mondo S."/>
            <person name="Nolan M."/>
            <person name="Ohm R."/>
            <person name="Pangilinan J."/>
            <person name="Park H.-J."/>
            <person name="Ramirez L."/>
            <person name="Alfaro M."/>
            <person name="Sun H."/>
            <person name="Tritt A."/>
            <person name="Yoshinaga Y."/>
            <person name="Zwiers L.-H."/>
            <person name="Turgeon B."/>
            <person name="Goodwin S."/>
            <person name="Spatafora J."/>
            <person name="Crous P."/>
            <person name="Grigoriev I."/>
        </authorList>
    </citation>
    <scope>NUCLEOTIDE SEQUENCE</scope>
    <source>
        <strain evidence="2">CBS 675.92</strain>
    </source>
</reference>
<protein>
    <submittedName>
        <fullName evidence="2">Uncharacterized protein</fullName>
    </submittedName>
</protein>
<evidence type="ECO:0000313" key="3">
    <source>
        <dbReference type="Proteomes" id="UP000800035"/>
    </source>
</evidence>
<dbReference type="EMBL" id="ML977011">
    <property type="protein sequence ID" value="KAF1952327.1"/>
    <property type="molecule type" value="Genomic_DNA"/>
</dbReference>
<dbReference type="AlphaFoldDB" id="A0A6A5TTT8"/>
<name>A0A6A5TTT8_9PLEO</name>
<sequence>MAVSLTAILWEITFAAQDAASSAGRSLYIVARGSRILERPSQWSYGRCDGFSHRHDIVEKVRYTARPATRLATLKHKVLRHGLGAYKPTVRMHDHKDRFVLFDKLPDGGLRLH</sequence>
<keyword evidence="1" id="KW-0732">Signal</keyword>
<dbReference type="Proteomes" id="UP000800035">
    <property type="component" value="Unassembled WGS sequence"/>
</dbReference>
<evidence type="ECO:0000256" key="1">
    <source>
        <dbReference type="SAM" id="SignalP"/>
    </source>
</evidence>
<keyword evidence="3" id="KW-1185">Reference proteome</keyword>
<evidence type="ECO:0000313" key="2">
    <source>
        <dbReference type="EMBL" id="KAF1952327.1"/>
    </source>
</evidence>
<feature type="chain" id="PRO_5025528325" evidence="1">
    <location>
        <begin position="16"/>
        <end position="113"/>
    </location>
</feature>
<proteinExistence type="predicted"/>
<accession>A0A6A5TTT8</accession>